<dbReference type="InterPro" id="IPR007568">
    <property type="entry name" value="RTA1"/>
</dbReference>
<sequence length="346" mass="38323">MYKRMIRLGGVTYLLISFRSIPVLYLLYSSASISTSLLTSMNSTSIPESSSSWEESPYGYVPTRYVTLIFLVWFGVSTMLHIFQAIKARTWFMTYTVVLAGIGEALAWGGRLWSSYEPSSEDPFMMQITTAVISPTPLLAATFIITGIIITQLGPSYSRLPPRLYSAIFLTSDLIALVVQAVGGALASIQDDPSMGANIMLGGIVFQTVVIIVYSIVTSEFLWRYLKDKPIANRPSAKTGRGFLYTKLKWMIAALGASTVLLFIRAIYRIIELSEGWSGTVITTEWYFNVFDGVPVGLAFTLLNVCHPGWMIHPIRDIFRPENLEMGEAKKFGSSSQDSTRASSTV</sequence>
<evidence type="ECO:0000256" key="4">
    <source>
        <dbReference type="ARBA" id="ARBA00023136"/>
    </source>
</evidence>
<feature type="transmembrane region" description="Helical" evidence="5">
    <location>
        <begin position="128"/>
        <end position="153"/>
    </location>
</feature>
<gene>
    <name evidence="6" type="ORF">BDV98DRAFT_573724</name>
</gene>
<protein>
    <submittedName>
        <fullName evidence="6">RTA1 like protein-domain-containing protein</fullName>
    </submittedName>
</protein>
<feature type="transmembrane region" description="Helical" evidence="5">
    <location>
        <begin position="286"/>
        <end position="306"/>
    </location>
</feature>
<dbReference type="AlphaFoldDB" id="A0A5C3Q895"/>
<dbReference type="PANTHER" id="PTHR31465">
    <property type="entry name" value="PROTEIN RTA1-RELATED"/>
    <property type="match status" value="1"/>
</dbReference>
<dbReference type="STRING" id="1884261.A0A5C3Q895"/>
<evidence type="ECO:0000256" key="1">
    <source>
        <dbReference type="ARBA" id="ARBA00004141"/>
    </source>
</evidence>
<dbReference type="PANTHER" id="PTHR31465:SF9">
    <property type="entry name" value="SPHINGOID LONG-CHAIN BASE TRANSPORTER RSB1"/>
    <property type="match status" value="1"/>
</dbReference>
<keyword evidence="2 5" id="KW-0812">Transmembrane</keyword>
<dbReference type="Pfam" id="PF04479">
    <property type="entry name" value="RTA1"/>
    <property type="match status" value="1"/>
</dbReference>
<feature type="transmembrane region" description="Helical" evidence="5">
    <location>
        <begin position="12"/>
        <end position="31"/>
    </location>
</feature>
<dbReference type="GO" id="GO:0000324">
    <property type="term" value="C:fungal-type vacuole"/>
    <property type="evidence" value="ECO:0007669"/>
    <property type="project" value="TreeGrafter"/>
</dbReference>
<name>A0A5C3Q895_9AGAR</name>
<accession>A0A5C3Q895</accession>
<comment type="subcellular location">
    <subcellularLocation>
        <location evidence="1">Membrane</location>
        <topology evidence="1">Multi-pass membrane protein</topology>
    </subcellularLocation>
</comment>
<evidence type="ECO:0000256" key="2">
    <source>
        <dbReference type="ARBA" id="ARBA00022692"/>
    </source>
</evidence>
<dbReference type="OrthoDB" id="3358017at2759"/>
<keyword evidence="3 5" id="KW-1133">Transmembrane helix</keyword>
<keyword evidence="7" id="KW-1185">Reference proteome</keyword>
<proteinExistence type="predicted"/>
<feature type="transmembrane region" description="Helical" evidence="5">
    <location>
        <begin position="195"/>
        <end position="217"/>
    </location>
</feature>
<feature type="transmembrane region" description="Helical" evidence="5">
    <location>
        <begin position="90"/>
        <end position="108"/>
    </location>
</feature>
<dbReference type="EMBL" id="ML178843">
    <property type="protein sequence ID" value="TFK97981.1"/>
    <property type="molecule type" value="Genomic_DNA"/>
</dbReference>
<evidence type="ECO:0000256" key="5">
    <source>
        <dbReference type="SAM" id="Phobius"/>
    </source>
</evidence>
<evidence type="ECO:0000313" key="7">
    <source>
        <dbReference type="Proteomes" id="UP000305067"/>
    </source>
</evidence>
<organism evidence="6 7">
    <name type="scientific">Pterulicium gracile</name>
    <dbReference type="NCBI Taxonomy" id="1884261"/>
    <lineage>
        <taxon>Eukaryota</taxon>
        <taxon>Fungi</taxon>
        <taxon>Dikarya</taxon>
        <taxon>Basidiomycota</taxon>
        <taxon>Agaricomycotina</taxon>
        <taxon>Agaricomycetes</taxon>
        <taxon>Agaricomycetidae</taxon>
        <taxon>Agaricales</taxon>
        <taxon>Pleurotineae</taxon>
        <taxon>Pterulaceae</taxon>
        <taxon>Pterulicium</taxon>
    </lineage>
</organism>
<feature type="transmembrane region" description="Helical" evidence="5">
    <location>
        <begin position="165"/>
        <end position="189"/>
    </location>
</feature>
<dbReference type="Proteomes" id="UP000305067">
    <property type="component" value="Unassembled WGS sequence"/>
</dbReference>
<evidence type="ECO:0000256" key="3">
    <source>
        <dbReference type="ARBA" id="ARBA00022989"/>
    </source>
</evidence>
<evidence type="ECO:0000313" key="6">
    <source>
        <dbReference type="EMBL" id="TFK97981.1"/>
    </source>
</evidence>
<feature type="transmembrane region" description="Helical" evidence="5">
    <location>
        <begin position="65"/>
        <end position="83"/>
    </location>
</feature>
<feature type="transmembrane region" description="Helical" evidence="5">
    <location>
        <begin position="250"/>
        <end position="271"/>
    </location>
</feature>
<reference evidence="6 7" key="1">
    <citation type="journal article" date="2019" name="Nat. Ecol. Evol.">
        <title>Megaphylogeny resolves global patterns of mushroom evolution.</title>
        <authorList>
            <person name="Varga T."/>
            <person name="Krizsan K."/>
            <person name="Foldi C."/>
            <person name="Dima B."/>
            <person name="Sanchez-Garcia M."/>
            <person name="Sanchez-Ramirez S."/>
            <person name="Szollosi G.J."/>
            <person name="Szarkandi J.G."/>
            <person name="Papp V."/>
            <person name="Albert L."/>
            <person name="Andreopoulos W."/>
            <person name="Angelini C."/>
            <person name="Antonin V."/>
            <person name="Barry K.W."/>
            <person name="Bougher N.L."/>
            <person name="Buchanan P."/>
            <person name="Buyck B."/>
            <person name="Bense V."/>
            <person name="Catcheside P."/>
            <person name="Chovatia M."/>
            <person name="Cooper J."/>
            <person name="Damon W."/>
            <person name="Desjardin D."/>
            <person name="Finy P."/>
            <person name="Geml J."/>
            <person name="Haridas S."/>
            <person name="Hughes K."/>
            <person name="Justo A."/>
            <person name="Karasinski D."/>
            <person name="Kautmanova I."/>
            <person name="Kiss B."/>
            <person name="Kocsube S."/>
            <person name="Kotiranta H."/>
            <person name="LaButti K.M."/>
            <person name="Lechner B.E."/>
            <person name="Liimatainen K."/>
            <person name="Lipzen A."/>
            <person name="Lukacs Z."/>
            <person name="Mihaltcheva S."/>
            <person name="Morgado L.N."/>
            <person name="Niskanen T."/>
            <person name="Noordeloos M.E."/>
            <person name="Ohm R.A."/>
            <person name="Ortiz-Santana B."/>
            <person name="Ovrebo C."/>
            <person name="Racz N."/>
            <person name="Riley R."/>
            <person name="Savchenko A."/>
            <person name="Shiryaev A."/>
            <person name="Soop K."/>
            <person name="Spirin V."/>
            <person name="Szebenyi C."/>
            <person name="Tomsovsky M."/>
            <person name="Tulloss R.E."/>
            <person name="Uehling J."/>
            <person name="Grigoriev I.V."/>
            <person name="Vagvolgyi C."/>
            <person name="Papp T."/>
            <person name="Martin F.M."/>
            <person name="Miettinen O."/>
            <person name="Hibbett D.S."/>
            <person name="Nagy L.G."/>
        </authorList>
    </citation>
    <scope>NUCLEOTIDE SEQUENCE [LARGE SCALE GENOMIC DNA]</scope>
    <source>
        <strain evidence="6 7">CBS 309.79</strain>
    </source>
</reference>
<keyword evidence="4 5" id="KW-0472">Membrane</keyword>
<dbReference type="GO" id="GO:0005886">
    <property type="term" value="C:plasma membrane"/>
    <property type="evidence" value="ECO:0007669"/>
    <property type="project" value="TreeGrafter"/>
</dbReference>